<evidence type="ECO:0000256" key="6">
    <source>
        <dbReference type="SAM" id="Phobius"/>
    </source>
</evidence>
<feature type="transmembrane region" description="Helical" evidence="6">
    <location>
        <begin position="150"/>
        <end position="170"/>
    </location>
</feature>
<evidence type="ECO:0000256" key="3">
    <source>
        <dbReference type="ARBA" id="ARBA00022692"/>
    </source>
</evidence>
<dbReference type="InterPro" id="IPR036259">
    <property type="entry name" value="MFS_trans_sf"/>
</dbReference>
<feature type="domain" description="Major facilitator superfamily (MFS) profile" evidence="7">
    <location>
        <begin position="80"/>
        <end position="491"/>
    </location>
</feature>
<feature type="transmembrane region" description="Helical" evidence="6">
    <location>
        <begin position="307"/>
        <end position="332"/>
    </location>
</feature>
<organism evidence="8 9">
    <name type="scientific">Neofusicoccum ribis</name>
    <dbReference type="NCBI Taxonomy" id="45134"/>
    <lineage>
        <taxon>Eukaryota</taxon>
        <taxon>Fungi</taxon>
        <taxon>Dikarya</taxon>
        <taxon>Ascomycota</taxon>
        <taxon>Pezizomycotina</taxon>
        <taxon>Dothideomycetes</taxon>
        <taxon>Dothideomycetes incertae sedis</taxon>
        <taxon>Botryosphaeriales</taxon>
        <taxon>Botryosphaeriaceae</taxon>
        <taxon>Neofusicoccum</taxon>
    </lineage>
</organism>
<dbReference type="InterPro" id="IPR020846">
    <property type="entry name" value="MFS_dom"/>
</dbReference>
<keyword evidence="9" id="KW-1185">Reference proteome</keyword>
<comment type="caution">
    <text evidence="8">The sequence shown here is derived from an EMBL/GenBank/DDBJ whole genome shotgun (WGS) entry which is preliminary data.</text>
</comment>
<dbReference type="EMBL" id="JAJVDC020000076">
    <property type="protein sequence ID" value="KAL1627126.1"/>
    <property type="molecule type" value="Genomic_DNA"/>
</dbReference>
<feature type="transmembrane region" description="Helical" evidence="6">
    <location>
        <begin position="374"/>
        <end position="393"/>
    </location>
</feature>
<comment type="subcellular location">
    <subcellularLocation>
        <location evidence="1">Membrane</location>
        <topology evidence="1">Multi-pass membrane protein</topology>
    </subcellularLocation>
</comment>
<keyword evidence="4 6" id="KW-1133">Transmembrane helix</keyword>
<dbReference type="InterPro" id="IPR011701">
    <property type="entry name" value="MFS"/>
</dbReference>
<dbReference type="Gene3D" id="1.20.1250.20">
    <property type="entry name" value="MFS general substrate transporter like domains"/>
    <property type="match status" value="1"/>
</dbReference>
<evidence type="ECO:0000313" key="9">
    <source>
        <dbReference type="Proteomes" id="UP001521116"/>
    </source>
</evidence>
<feature type="transmembrane region" description="Helical" evidence="6">
    <location>
        <begin position="399"/>
        <end position="421"/>
    </location>
</feature>
<feature type="transmembrane region" description="Helical" evidence="6">
    <location>
        <begin position="176"/>
        <end position="196"/>
    </location>
</feature>
<evidence type="ECO:0000313" key="8">
    <source>
        <dbReference type="EMBL" id="KAL1627126.1"/>
    </source>
</evidence>
<feature type="transmembrane region" description="Helical" evidence="6">
    <location>
        <begin position="466"/>
        <end position="487"/>
    </location>
</feature>
<keyword evidence="3 6" id="KW-0812">Transmembrane</keyword>
<feature type="transmembrane region" description="Helical" evidence="6">
    <location>
        <begin position="433"/>
        <end position="454"/>
    </location>
</feature>
<dbReference type="PANTHER" id="PTHR43791">
    <property type="entry name" value="PERMEASE-RELATED"/>
    <property type="match status" value="1"/>
</dbReference>
<reference evidence="8 9" key="1">
    <citation type="submission" date="2024-02" db="EMBL/GenBank/DDBJ databases">
        <title>De novo assembly and annotation of 12 fungi associated with fruit tree decline syndrome in Ontario, Canada.</title>
        <authorList>
            <person name="Sulman M."/>
            <person name="Ellouze W."/>
            <person name="Ilyukhin E."/>
        </authorList>
    </citation>
    <scope>NUCLEOTIDE SEQUENCE [LARGE SCALE GENOMIC DNA]</scope>
    <source>
        <strain evidence="8 9">M1-105</strain>
    </source>
</reference>
<dbReference type="PANTHER" id="PTHR43791:SF26">
    <property type="entry name" value="ALLANTOATE TRANSPORTER, PUTATIVE (AFU_ORTHOLOGUE AFUA_5G09470)-RELATED"/>
    <property type="match status" value="1"/>
</dbReference>
<dbReference type="Proteomes" id="UP001521116">
    <property type="component" value="Unassembled WGS sequence"/>
</dbReference>
<feature type="transmembrane region" description="Helical" evidence="6">
    <location>
        <begin position="117"/>
        <end position="138"/>
    </location>
</feature>
<dbReference type="PROSITE" id="PS50850">
    <property type="entry name" value="MFS"/>
    <property type="match status" value="1"/>
</dbReference>
<evidence type="ECO:0000256" key="1">
    <source>
        <dbReference type="ARBA" id="ARBA00004141"/>
    </source>
</evidence>
<dbReference type="Pfam" id="PF07690">
    <property type="entry name" value="MFS_1"/>
    <property type="match status" value="1"/>
</dbReference>
<dbReference type="SUPFAM" id="SSF103473">
    <property type="entry name" value="MFS general substrate transporter"/>
    <property type="match status" value="1"/>
</dbReference>
<feature type="transmembrane region" description="Helical" evidence="6">
    <location>
        <begin position="80"/>
        <end position="105"/>
    </location>
</feature>
<gene>
    <name evidence="8" type="ORF">SLS56_006549</name>
</gene>
<feature type="transmembrane region" description="Helical" evidence="6">
    <location>
        <begin position="208"/>
        <end position="227"/>
    </location>
</feature>
<feature type="transmembrane region" description="Helical" evidence="6">
    <location>
        <begin position="239"/>
        <end position="259"/>
    </location>
</feature>
<name>A0ABR3SQD9_9PEZI</name>
<accession>A0ABR3SQD9</accession>
<feature type="transmembrane region" description="Helical" evidence="6">
    <location>
        <begin position="344"/>
        <end position="362"/>
    </location>
</feature>
<keyword evidence="5 6" id="KW-0472">Membrane</keyword>
<evidence type="ECO:0000256" key="4">
    <source>
        <dbReference type="ARBA" id="ARBA00022989"/>
    </source>
</evidence>
<proteinExistence type="predicted"/>
<protein>
    <recommendedName>
        <fullName evidence="7">Major facilitator superfamily (MFS) profile domain-containing protein</fullName>
    </recommendedName>
</protein>
<keyword evidence="2" id="KW-0813">Transport</keyword>
<evidence type="ECO:0000259" key="7">
    <source>
        <dbReference type="PROSITE" id="PS50850"/>
    </source>
</evidence>
<sequence>MSAHNLAAGIAPHAANNDGPKLSSIHIEDAGVESLKNRRSKAAGSGGDTALALISELDELDQPHDPAEETKLIRRIDWMILPYLSVCYIFFYLDKTTLSYAAIFGVSEDLRLTGEEYSWLSSIFYFGFIAWALPTNLLMQRYPIGKYLSINIVLWGIFLMAQAGATNFAALAALRALSGAAEACADPAFMIITVMWYTRREQPIRIGLWYTSLGLGISGGGILGYGIGKIRGALPSWKYEFLIVGALCSAWGVLMFFLLPDSPVSAPLLSLQQRKMAVVRLRENQTGIESKQFKLYQMMEALTDSKVFLFFMIALLQATVNGGITNFGTLIVKGFGYSTLGTTLLQIPYGIFISLMILACVFINNKVPGNKRCLMVLVFLAPNIAAAFGMRFVPTEHKVGRLICYYLTGSYNASFVMLLSLTTGNIAGHTKKVVANACVFIGYCVGNIAGPFFYKTSQAPTYSLGLWSMIVSHLLEVLVVSFLWFLLRKENHRRDRLQNLGEMGENENRDAELDSTAFSDLTDKENLNFRYIY</sequence>
<evidence type="ECO:0000256" key="2">
    <source>
        <dbReference type="ARBA" id="ARBA00022448"/>
    </source>
</evidence>
<evidence type="ECO:0000256" key="5">
    <source>
        <dbReference type="ARBA" id="ARBA00023136"/>
    </source>
</evidence>